<feature type="transmembrane region" description="Helical" evidence="19">
    <location>
        <begin position="187"/>
        <end position="206"/>
    </location>
</feature>
<keyword evidence="13 19" id="KW-1133">Transmembrane helix</keyword>
<evidence type="ECO:0000256" key="10">
    <source>
        <dbReference type="ARBA" id="ARBA00022679"/>
    </source>
</evidence>
<gene>
    <name evidence="20" type="ordered locus">Halhy_4554</name>
</gene>
<feature type="transmembrane region" description="Helical" evidence="19">
    <location>
        <begin position="146"/>
        <end position="166"/>
    </location>
</feature>
<dbReference type="GO" id="GO:0004605">
    <property type="term" value="F:phosphatidate cytidylyltransferase activity"/>
    <property type="evidence" value="ECO:0007669"/>
    <property type="project" value="UniProtKB-EC"/>
</dbReference>
<dbReference type="PROSITE" id="PS01315">
    <property type="entry name" value="CDS"/>
    <property type="match status" value="1"/>
</dbReference>
<evidence type="ECO:0000256" key="3">
    <source>
        <dbReference type="ARBA" id="ARBA00005119"/>
    </source>
</evidence>
<dbReference type="GO" id="GO:0005886">
    <property type="term" value="C:plasma membrane"/>
    <property type="evidence" value="ECO:0007669"/>
    <property type="project" value="UniProtKB-SubCell"/>
</dbReference>
<feature type="transmembrane region" description="Helical" evidence="19">
    <location>
        <begin position="61"/>
        <end position="81"/>
    </location>
</feature>
<evidence type="ECO:0000256" key="12">
    <source>
        <dbReference type="ARBA" id="ARBA00022695"/>
    </source>
</evidence>
<evidence type="ECO:0000256" key="7">
    <source>
        <dbReference type="ARBA" id="ARBA00019373"/>
    </source>
</evidence>
<dbReference type="AlphaFoldDB" id="F4KTI0"/>
<dbReference type="GO" id="GO:0016024">
    <property type="term" value="P:CDP-diacylglycerol biosynthetic process"/>
    <property type="evidence" value="ECO:0007669"/>
    <property type="project" value="UniProtKB-UniPathway"/>
</dbReference>
<evidence type="ECO:0000256" key="17">
    <source>
        <dbReference type="ARBA" id="ARBA00023264"/>
    </source>
</evidence>
<keyword evidence="17" id="KW-1208">Phospholipid metabolism</keyword>
<dbReference type="InterPro" id="IPR000374">
    <property type="entry name" value="PC_trans"/>
</dbReference>
<protein>
    <recommendedName>
        <fullName evidence="7 18">Phosphatidate cytidylyltransferase</fullName>
        <ecNumber evidence="6 18">2.7.7.41</ecNumber>
    </recommendedName>
</protein>
<keyword evidence="9" id="KW-0444">Lipid biosynthesis</keyword>
<keyword evidence="14" id="KW-0443">Lipid metabolism</keyword>
<dbReference type="PANTHER" id="PTHR46382">
    <property type="entry name" value="PHOSPHATIDATE CYTIDYLYLTRANSFERASE"/>
    <property type="match status" value="1"/>
</dbReference>
<accession>F4KTI0</accession>
<keyword evidence="16" id="KW-0594">Phospholipid biosynthesis</keyword>
<feature type="transmembrane region" description="Helical" evidence="19">
    <location>
        <begin position="87"/>
        <end position="107"/>
    </location>
</feature>
<keyword evidence="12 18" id="KW-0548">Nucleotidyltransferase</keyword>
<evidence type="ECO:0000313" key="21">
    <source>
        <dbReference type="Proteomes" id="UP000008461"/>
    </source>
</evidence>
<feature type="transmembrane region" description="Helical" evidence="19">
    <location>
        <begin position="7"/>
        <end position="23"/>
    </location>
</feature>
<feature type="transmembrane region" description="Helical" evidence="19">
    <location>
        <begin position="119"/>
        <end position="140"/>
    </location>
</feature>
<keyword evidence="21" id="KW-1185">Reference proteome</keyword>
<comment type="pathway">
    <text evidence="3 18">Phospholipid metabolism; CDP-diacylglycerol biosynthesis; CDP-diacylglycerol from sn-glycerol 3-phosphate: step 3/3.</text>
</comment>
<evidence type="ECO:0000256" key="16">
    <source>
        <dbReference type="ARBA" id="ARBA00023209"/>
    </source>
</evidence>
<keyword evidence="11 18" id="KW-0812">Transmembrane</keyword>
<dbReference type="PANTHER" id="PTHR46382:SF1">
    <property type="entry name" value="PHOSPHATIDATE CYTIDYLYLTRANSFERASE"/>
    <property type="match status" value="1"/>
</dbReference>
<evidence type="ECO:0000256" key="11">
    <source>
        <dbReference type="ARBA" id="ARBA00022692"/>
    </source>
</evidence>
<name>F4KTI0_HALH1</name>
<dbReference type="EMBL" id="CP002691">
    <property type="protein sequence ID" value="AEE52394.1"/>
    <property type="molecule type" value="Genomic_DNA"/>
</dbReference>
<keyword evidence="15 19" id="KW-0472">Membrane</keyword>
<evidence type="ECO:0000256" key="15">
    <source>
        <dbReference type="ARBA" id="ARBA00023136"/>
    </source>
</evidence>
<reference evidence="20 21" key="1">
    <citation type="journal article" date="2011" name="Stand. Genomic Sci.">
        <title>Complete genome sequence of Haliscomenobacter hydrossis type strain (O).</title>
        <authorList>
            <consortium name="US DOE Joint Genome Institute (JGI-PGF)"/>
            <person name="Daligault H."/>
            <person name="Lapidus A."/>
            <person name="Zeytun A."/>
            <person name="Nolan M."/>
            <person name="Lucas S."/>
            <person name="Del Rio T.G."/>
            <person name="Tice H."/>
            <person name="Cheng J.F."/>
            <person name="Tapia R."/>
            <person name="Han C."/>
            <person name="Goodwin L."/>
            <person name="Pitluck S."/>
            <person name="Liolios K."/>
            <person name="Pagani I."/>
            <person name="Ivanova N."/>
            <person name="Huntemann M."/>
            <person name="Mavromatis K."/>
            <person name="Mikhailova N."/>
            <person name="Pati A."/>
            <person name="Chen A."/>
            <person name="Palaniappan K."/>
            <person name="Land M."/>
            <person name="Hauser L."/>
            <person name="Brambilla E.M."/>
            <person name="Rohde M."/>
            <person name="Verbarg S."/>
            <person name="Goker M."/>
            <person name="Bristow J."/>
            <person name="Eisen J.A."/>
            <person name="Markowitz V."/>
            <person name="Hugenholtz P."/>
            <person name="Kyrpides N.C."/>
            <person name="Klenk H.P."/>
            <person name="Woyke T."/>
        </authorList>
    </citation>
    <scope>NUCLEOTIDE SEQUENCE [LARGE SCALE GENOMIC DNA]</scope>
    <source>
        <strain evidence="21">ATCC 27775 / DSM 1100 / LMG 10767 / O</strain>
    </source>
</reference>
<reference key="2">
    <citation type="submission" date="2011-04" db="EMBL/GenBank/DDBJ databases">
        <title>Complete sequence of chromosome of Haliscomenobacter hydrossis DSM 1100.</title>
        <authorList>
            <consortium name="US DOE Joint Genome Institute (JGI-PGF)"/>
            <person name="Lucas S."/>
            <person name="Han J."/>
            <person name="Lapidus A."/>
            <person name="Bruce D."/>
            <person name="Goodwin L."/>
            <person name="Pitluck S."/>
            <person name="Peters L."/>
            <person name="Kyrpides N."/>
            <person name="Mavromatis K."/>
            <person name="Ivanova N."/>
            <person name="Ovchinnikova G."/>
            <person name="Pagani I."/>
            <person name="Daligault H."/>
            <person name="Detter J.C."/>
            <person name="Han C."/>
            <person name="Land M."/>
            <person name="Hauser L."/>
            <person name="Markowitz V."/>
            <person name="Cheng J.-F."/>
            <person name="Hugenholtz P."/>
            <person name="Woyke T."/>
            <person name="Wu D."/>
            <person name="Verbarg S."/>
            <person name="Frueling A."/>
            <person name="Brambilla E."/>
            <person name="Klenk H.-P."/>
            <person name="Eisen J.A."/>
        </authorList>
    </citation>
    <scope>NUCLEOTIDE SEQUENCE</scope>
    <source>
        <strain>DSM 1100</strain>
    </source>
</reference>
<comment type="subcellular location">
    <subcellularLocation>
        <location evidence="2">Cell membrane</location>
        <topology evidence="2">Multi-pass membrane protein</topology>
    </subcellularLocation>
</comment>
<keyword evidence="10 18" id="KW-0808">Transferase</keyword>
<evidence type="ECO:0000256" key="13">
    <source>
        <dbReference type="ARBA" id="ARBA00022989"/>
    </source>
</evidence>
<comment type="catalytic activity">
    <reaction evidence="1 18">
        <text>a 1,2-diacyl-sn-glycero-3-phosphate + CTP + H(+) = a CDP-1,2-diacyl-sn-glycerol + diphosphate</text>
        <dbReference type="Rhea" id="RHEA:16229"/>
        <dbReference type="ChEBI" id="CHEBI:15378"/>
        <dbReference type="ChEBI" id="CHEBI:33019"/>
        <dbReference type="ChEBI" id="CHEBI:37563"/>
        <dbReference type="ChEBI" id="CHEBI:58332"/>
        <dbReference type="ChEBI" id="CHEBI:58608"/>
        <dbReference type="EC" id="2.7.7.41"/>
    </reaction>
</comment>
<sequence length="277" mass="30942">MGGLRLRVITATVFVLIMLGGVFGGKIPFVLLFGAITGMCLWEFTGLTFHEETRSNLIRRSIGVGLGLLPYLWLSGFNLGFIPDDCWLPMLLTFFPLLFLPFVYELSEGNTQSFHQVGFIFLTVLYIGVPFSLLNAIAFIDSDFSFHIPLGLMLMTWTSDTSAYLVGSKLGKTPLFPKISPKKTWEGSMGAAVFTLIVAWGLWRLFPELALMHWVVLGIIVIIFGSIGDLVESSFKRGFNIKDSSDLLPGHGGFLDRFDGFMFQLPFSAAYLFWIFN</sequence>
<dbReference type="KEGG" id="hhy:Halhy_4554"/>
<dbReference type="UniPathway" id="UPA00557">
    <property type="reaction ID" value="UER00614"/>
</dbReference>
<evidence type="ECO:0000256" key="1">
    <source>
        <dbReference type="ARBA" id="ARBA00001698"/>
    </source>
</evidence>
<feature type="transmembrane region" description="Helical" evidence="19">
    <location>
        <begin position="29"/>
        <end position="49"/>
    </location>
</feature>
<dbReference type="eggNOG" id="COG4589">
    <property type="taxonomic scope" value="Bacteria"/>
</dbReference>
<keyword evidence="8" id="KW-1003">Cell membrane</keyword>
<evidence type="ECO:0000313" key="20">
    <source>
        <dbReference type="EMBL" id="AEE52394.1"/>
    </source>
</evidence>
<evidence type="ECO:0000256" key="18">
    <source>
        <dbReference type="RuleBase" id="RU003938"/>
    </source>
</evidence>
<dbReference type="EC" id="2.7.7.41" evidence="6 18"/>
<feature type="transmembrane region" description="Helical" evidence="19">
    <location>
        <begin position="212"/>
        <end position="231"/>
    </location>
</feature>
<organism evidence="20 21">
    <name type="scientific">Haliscomenobacter hydrossis (strain ATCC 27775 / DSM 1100 / LMG 10767 / O)</name>
    <dbReference type="NCBI Taxonomy" id="760192"/>
    <lineage>
        <taxon>Bacteria</taxon>
        <taxon>Pseudomonadati</taxon>
        <taxon>Bacteroidota</taxon>
        <taxon>Saprospiria</taxon>
        <taxon>Saprospirales</taxon>
        <taxon>Haliscomenobacteraceae</taxon>
        <taxon>Haliscomenobacter</taxon>
    </lineage>
</organism>
<comment type="pathway">
    <text evidence="4">Lipid metabolism.</text>
</comment>
<evidence type="ECO:0000256" key="9">
    <source>
        <dbReference type="ARBA" id="ARBA00022516"/>
    </source>
</evidence>
<dbReference type="STRING" id="760192.Halhy_4554"/>
<evidence type="ECO:0000256" key="5">
    <source>
        <dbReference type="ARBA" id="ARBA00010185"/>
    </source>
</evidence>
<dbReference type="Pfam" id="PF01148">
    <property type="entry name" value="CTP_transf_1"/>
    <property type="match status" value="1"/>
</dbReference>
<dbReference type="HOGENOM" id="CLU_037294_3_2_10"/>
<dbReference type="Proteomes" id="UP000008461">
    <property type="component" value="Chromosome"/>
</dbReference>
<dbReference type="RefSeq" id="WP_013766932.1">
    <property type="nucleotide sequence ID" value="NC_015510.1"/>
</dbReference>
<dbReference type="OrthoDB" id="9799199at2"/>
<evidence type="ECO:0000256" key="6">
    <source>
        <dbReference type="ARBA" id="ARBA00012487"/>
    </source>
</evidence>
<comment type="similarity">
    <text evidence="5 18">Belongs to the CDS family.</text>
</comment>
<evidence type="ECO:0000256" key="8">
    <source>
        <dbReference type="ARBA" id="ARBA00022475"/>
    </source>
</evidence>
<evidence type="ECO:0000256" key="14">
    <source>
        <dbReference type="ARBA" id="ARBA00023098"/>
    </source>
</evidence>
<evidence type="ECO:0000256" key="2">
    <source>
        <dbReference type="ARBA" id="ARBA00004651"/>
    </source>
</evidence>
<evidence type="ECO:0000256" key="19">
    <source>
        <dbReference type="SAM" id="Phobius"/>
    </source>
</evidence>
<evidence type="ECO:0000256" key="4">
    <source>
        <dbReference type="ARBA" id="ARBA00005189"/>
    </source>
</evidence>
<proteinExistence type="inferred from homology"/>